<dbReference type="Proteomes" id="UP000002875">
    <property type="component" value="Chromosome"/>
</dbReference>
<evidence type="ECO:0000313" key="2">
    <source>
        <dbReference type="Proteomes" id="UP000002875"/>
    </source>
</evidence>
<accession>A0ABM5MYH9</accession>
<protein>
    <submittedName>
        <fullName evidence="1">Uncharacterized protein</fullName>
    </submittedName>
</protein>
<sequence length="134" mass="15519">MKNIEEILQKLLAEQDFLKEMQGRIVENYDIMIQNQQQNANNHEVVVHNQSTIIRNQEIIVNNQINIVRNQKQIVQNQVQLEAILQTQVHLLNLVKKLVGENESLEVTQEFVGNVVEAKRESINSKPFNNPTPL</sequence>
<proteinExistence type="predicted"/>
<gene>
    <name evidence="1" type="ordered locus">Emtol_1055</name>
</gene>
<dbReference type="RefSeq" id="WP_015027905.1">
    <property type="nucleotide sequence ID" value="NC_018748.1"/>
</dbReference>
<name>A0ABM5MYH9_EMTOG</name>
<reference evidence="1 2" key="1">
    <citation type="submission" date="2011-07" db="EMBL/GenBank/DDBJ databases">
        <title>The complete genome of chromosome of Emticicia oligotrophica DSM 17448.</title>
        <authorList>
            <consortium name="US DOE Joint Genome Institute (JGI-PGF)"/>
            <person name="Lucas S."/>
            <person name="Han J."/>
            <person name="Lapidus A."/>
            <person name="Bruce D."/>
            <person name="Goodwin L."/>
            <person name="Pitluck S."/>
            <person name="Peters L."/>
            <person name="Kyrpides N."/>
            <person name="Mavromatis K."/>
            <person name="Ivanova N."/>
            <person name="Ovchinnikova G."/>
            <person name="Teshima H."/>
            <person name="Detter J.C."/>
            <person name="Tapia R."/>
            <person name="Han C."/>
            <person name="Land M."/>
            <person name="Hauser L."/>
            <person name="Markowitz V."/>
            <person name="Cheng J.-F."/>
            <person name="Hugenholtz P."/>
            <person name="Woyke T."/>
            <person name="Wu D."/>
            <person name="Tindall B."/>
            <person name="Pomrenke H."/>
            <person name="Brambilla E."/>
            <person name="Klenk H.-P."/>
            <person name="Eisen J.A."/>
        </authorList>
    </citation>
    <scope>NUCLEOTIDE SEQUENCE [LARGE SCALE GENOMIC DNA]</scope>
    <source>
        <strain evidence="1 2">DSM 17448</strain>
    </source>
</reference>
<evidence type="ECO:0000313" key="1">
    <source>
        <dbReference type="EMBL" id="AFK02205.1"/>
    </source>
</evidence>
<organism evidence="1 2">
    <name type="scientific">Emticicia oligotrophica (strain DSM 17448 / CIP 109782 / MTCC 6937 / GPTSA100-15)</name>
    <dbReference type="NCBI Taxonomy" id="929562"/>
    <lineage>
        <taxon>Bacteria</taxon>
        <taxon>Pseudomonadati</taxon>
        <taxon>Bacteroidota</taxon>
        <taxon>Cytophagia</taxon>
        <taxon>Cytophagales</taxon>
        <taxon>Leadbetterellaceae</taxon>
        <taxon>Emticicia</taxon>
    </lineage>
</organism>
<dbReference type="EMBL" id="CP002961">
    <property type="protein sequence ID" value="AFK02205.1"/>
    <property type="molecule type" value="Genomic_DNA"/>
</dbReference>
<keyword evidence="2" id="KW-1185">Reference proteome</keyword>